<comment type="caution">
    <text evidence="2">The sequence shown here is derived from an EMBL/GenBank/DDBJ whole genome shotgun (WGS) entry which is preliminary data.</text>
</comment>
<reference evidence="2" key="1">
    <citation type="submission" date="2022-12" db="EMBL/GenBank/DDBJ databases">
        <title>Chromosome-Level Genome Assembly of Japanese Cedar (Cryptomeriajaponica D. Don).</title>
        <authorList>
            <person name="Fujino T."/>
            <person name="Yamaguchi K."/>
            <person name="Yokoyama T."/>
            <person name="Hamanaka T."/>
            <person name="Harazono Y."/>
            <person name="Kamada H."/>
            <person name="Kobayashi W."/>
            <person name="Ujino-Ihara T."/>
            <person name="Uchiyama K."/>
            <person name="Matsumoto A."/>
            <person name="Izuno A."/>
            <person name="Tsumura Y."/>
            <person name="Toyoda A."/>
            <person name="Shigenobu S."/>
            <person name="Moriguchi Y."/>
            <person name="Ueno S."/>
            <person name="Kasahara M."/>
        </authorList>
    </citation>
    <scope>NUCLEOTIDE SEQUENCE</scope>
</reference>
<dbReference type="EMBL" id="BSEH01000663">
    <property type="protein sequence ID" value="GLJ59042.1"/>
    <property type="molecule type" value="Genomic_DNA"/>
</dbReference>
<evidence type="ECO:0000313" key="2">
    <source>
        <dbReference type="EMBL" id="GLJ59042.1"/>
    </source>
</evidence>
<sequence length="71" mass="7467">MNSGSKLSGPVSGAVRFEPISVMFDRWGTDSDRRIYPRIGSDFDDGACLLALLSAAPVLARVVAAGVEVVV</sequence>
<dbReference type="EMBL" id="BSEH01000649">
    <property type="protein sequence ID" value="GLJ58999.1"/>
    <property type="molecule type" value="Genomic_DNA"/>
</dbReference>
<organism evidence="2 3">
    <name type="scientific">Cryptomeria japonica</name>
    <name type="common">Japanese cedar</name>
    <name type="synonym">Cupressus japonica</name>
    <dbReference type="NCBI Taxonomy" id="3369"/>
    <lineage>
        <taxon>Eukaryota</taxon>
        <taxon>Viridiplantae</taxon>
        <taxon>Streptophyta</taxon>
        <taxon>Embryophyta</taxon>
        <taxon>Tracheophyta</taxon>
        <taxon>Spermatophyta</taxon>
        <taxon>Pinopsida</taxon>
        <taxon>Pinidae</taxon>
        <taxon>Conifers II</taxon>
        <taxon>Cupressales</taxon>
        <taxon>Cupressaceae</taxon>
        <taxon>Cryptomeria</taxon>
    </lineage>
</organism>
<accession>A0AAD3NU22</accession>
<evidence type="ECO:0000313" key="3">
    <source>
        <dbReference type="Proteomes" id="UP001234787"/>
    </source>
</evidence>
<dbReference type="Proteomes" id="UP001234787">
    <property type="component" value="Unassembled WGS sequence"/>
</dbReference>
<protein>
    <submittedName>
        <fullName evidence="2">Uncharacterized protein</fullName>
    </submittedName>
</protein>
<proteinExistence type="predicted"/>
<keyword evidence="3" id="KW-1185">Reference proteome</keyword>
<dbReference type="AlphaFoldDB" id="A0AAD3NU22"/>
<evidence type="ECO:0000313" key="1">
    <source>
        <dbReference type="EMBL" id="GLJ58999.1"/>
    </source>
</evidence>
<gene>
    <name evidence="1" type="ORF">SUGI_1487870</name>
    <name evidence="2" type="ORF">SUGI_1489660</name>
</gene>
<name>A0AAD3NU22_CRYJA</name>